<dbReference type="Pfam" id="PF21088">
    <property type="entry name" value="MS_channel_1st"/>
    <property type="match status" value="1"/>
</dbReference>
<keyword evidence="3" id="KW-1133">Transmembrane helix</keyword>
<dbReference type="Proteomes" id="UP000812982">
    <property type="component" value="Unassembled WGS sequence"/>
</dbReference>
<evidence type="ECO:0000259" key="5">
    <source>
        <dbReference type="Pfam" id="PF21082"/>
    </source>
</evidence>
<dbReference type="PANTHER" id="PTHR30460:SF0">
    <property type="entry name" value="MODERATE CONDUCTANCE MECHANOSENSITIVE CHANNEL YBIO"/>
    <property type="match status" value="1"/>
</dbReference>
<proteinExistence type="predicted"/>
<keyword evidence="3" id="KW-0812">Transmembrane</keyword>
<evidence type="ECO:0000256" key="1">
    <source>
        <dbReference type="ARBA" id="ARBA00004236"/>
    </source>
</evidence>
<dbReference type="InterPro" id="IPR006685">
    <property type="entry name" value="MscS_channel_2nd"/>
</dbReference>
<dbReference type="InterPro" id="IPR049142">
    <property type="entry name" value="MS_channel_1st"/>
</dbReference>
<sequence>MDVYNQAFEWTDTNRHWLIEVPIRVVAYIVIVLIVRFLLHRMIDRATTGRARKPSSGELEGQAKKPPLLRYLRDRASATNSARAAERRQQRAQTIGSVLKSTVSIVLLVWMVLAILSVLGVNIAPFIASAGVVGLAIGFGAQNLVRDFVSGVFMLLEDQYGVGDTVDLGEVTGEVQSVGLRITTVRDIDGTLWYVRNGEIARVGNMSQDYAVARVEVPVALTADVDRAEKVAVDAARDVIADPSMAGKILGEPEMLGVQSLSADQLTLRMTVKTRPNAQWSVQRRLRREILRAYDENGIDLPYPQGRIHAVVGGRDGSEA</sequence>
<evidence type="ECO:0000313" key="8">
    <source>
        <dbReference type="Proteomes" id="UP000812982"/>
    </source>
</evidence>
<name>A0ABS6KJ00_9MYCO</name>
<dbReference type="EMBL" id="VOMB01000010">
    <property type="protein sequence ID" value="MBU9763561.1"/>
    <property type="molecule type" value="Genomic_DNA"/>
</dbReference>
<feature type="transmembrane region" description="Helical" evidence="3">
    <location>
        <begin position="21"/>
        <end position="39"/>
    </location>
</feature>
<dbReference type="Pfam" id="PF21082">
    <property type="entry name" value="MS_channel_3rd"/>
    <property type="match status" value="1"/>
</dbReference>
<keyword evidence="8" id="KW-1185">Reference proteome</keyword>
<evidence type="ECO:0000256" key="2">
    <source>
        <dbReference type="ARBA" id="ARBA00022475"/>
    </source>
</evidence>
<evidence type="ECO:0000259" key="4">
    <source>
        <dbReference type="Pfam" id="PF00924"/>
    </source>
</evidence>
<reference evidence="7 8" key="1">
    <citation type="journal article" date="2021" name="Sci. Rep.">
        <title>Phenotypic and genomic hallmarks of a novel, potentially pathogenic rapidly growing Mycobacterium species related to the Mycobacterium fortuitum complex.</title>
        <authorList>
            <person name="Gharbi R."/>
            <person name="Khanna V."/>
            <person name="Frigui W."/>
            <person name="Mhenni B."/>
            <person name="Brosch R."/>
            <person name="Mardassi H."/>
        </authorList>
    </citation>
    <scope>NUCLEOTIDE SEQUENCE [LARGE SCALE GENOMIC DNA]</scope>
    <source>
        <strain evidence="7 8">TNTM28</strain>
    </source>
</reference>
<feature type="transmembrane region" description="Helical" evidence="3">
    <location>
        <begin position="126"/>
        <end position="145"/>
    </location>
</feature>
<accession>A0ABS6KJ00</accession>
<dbReference type="Pfam" id="PF00924">
    <property type="entry name" value="MS_channel_2nd"/>
    <property type="match status" value="1"/>
</dbReference>
<dbReference type="RefSeq" id="WP_217155601.1">
    <property type="nucleotide sequence ID" value="NZ_VOMB01000010.1"/>
</dbReference>
<gene>
    <name evidence="7" type="ORF">FR943_06860</name>
</gene>
<comment type="caution">
    <text evidence="7">The sequence shown here is derived from an EMBL/GenBank/DDBJ whole genome shotgun (WGS) entry which is preliminary data.</text>
</comment>
<protein>
    <submittedName>
        <fullName evidence="7">Mechanosensitive ion channel family protein</fullName>
    </submittedName>
</protein>
<evidence type="ECO:0000259" key="6">
    <source>
        <dbReference type="Pfam" id="PF21088"/>
    </source>
</evidence>
<feature type="domain" description="Mechanosensitive ion channel MscS C-terminal" evidence="5">
    <location>
        <begin position="214"/>
        <end position="300"/>
    </location>
</feature>
<organism evidence="7 8">
    <name type="scientific">[Mycobacterium] fortunisiensis</name>
    <dbReference type="NCBI Taxonomy" id="2600579"/>
    <lineage>
        <taxon>Bacteria</taxon>
        <taxon>Bacillati</taxon>
        <taxon>Actinomycetota</taxon>
        <taxon>Actinomycetes</taxon>
        <taxon>Mycobacteriales</taxon>
        <taxon>Mycobacteriaceae</taxon>
        <taxon>Mycolicibacterium</taxon>
    </lineage>
</organism>
<dbReference type="InterPro" id="IPR049278">
    <property type="entry name" value="MS_channel_C"/>
</dbReference>
<feature type="transmembrane region" description="Helical" evidence="3">
    <location>
        <begin position="97"/>
        <end position="120"/>
    </location>
</feature>
<comment type="subcellular location">
    <subcellularLocation>
        <location evidence="1">Cell membrane</location>
    </subcellularLocation>
</comment>
<keyword evidence="2" id="KW-1003">Cell membrane</keyword>
<feature type="domain" description="Mechanosensitive ion channel MscS" evidence="4">
    <location>
        <begin position="143"/>
        <end position="207"/>
    </location>
</feature>
<dbReference type="PANTHER" id="PTHR30460">
    <property type="entry name" value="MODERATE CONDUCTANCE MECHANOSENSITIVE CHANNEL YBIO"/>
    <property type="match status" value="1"/>
</dbReference>
<dbReference type="InterPro" id="IPR045276">
    <property type="entry name" value="YbiO_bact"/>
</dbReference>
<evidence type="ECO:0000313" key="7">
    <source>
        <dbReference type="EMBL" id="MBU9763561.1"/>
    </source>
</evidence>
<keyword evidence="3" id="KW-0472">Membrane</keyword>
<evidence type="ECO:0000256" key="3">
    <source>
        <dbReference type="SAM" id="Phobius"/>
    </source>
</evidence>
<feature type="domain" description="Mechanosensitive ion channel transmembrane helices 2/3" evidence="6">
    <location>
        <begin position="103"/>
        <end position="142"/>
    </location>
</feature>